<protein>
    <submittedName>
        <fullName evidence="2">Uncharacterized protein</fullName>
    </submittedName>
</protein>
<feature type="region of interest" description="Disordered" evidence="1">
    <location>
        <begin position="15"/>
        <end position="42"/>
    </location>
</feature>
<name>A0ABY9ZXW8_9ACTN</name>
<reference evidence="2 3" key="1">
    <citation type="submission" date="2023-09" db="EMBL/GenBank/DDBJ databases">
        <title>Micromonospora halotolerans DSM 45598 genome sequence.</title>
        <authorList>
            <person name="Mo P."/>
        </authorList>
    </citation>
    <scope>NUCLEOTIDE SEQUENCE [LARGE SCALE GENOMIC DNA]</scope>
    <source>
        <strain evidence="2 3">DSM 45598</strain>
    </source>
</reference>
<dbReference type="EMBL" id="CP134876">
    <property type="protein sequence ID" value="WNM39216.1"/>
    <property type="molecule type" value="Genomic_DNA"/>
</dbReference>
<keyword evidence="3" id="KW-1185">Reference proteome</keyword>
<evidence type="ECO:0000256" key="1">
    <source>
        <dbReference type="SAM" id="MobiDB-lite"/>
    </source>
</evidence>
<evidence type="ECO:0000313" key="3">
    <source>
        <dbReference type="Proteomes" id="UP001303001"/>
    </source>
</evidence>
<gene>
    <name evidence="2" type="ORF">RMN56_29545</name>
</gene>
<feature type="compositionally biased region" description="Low complexity" evidence="1">
    <location>
        <begin position="30"/>
        <end position="42"/>
    </location>
</feature>
<dbReference type="Proteomes" id="UP001303001">
    <property type="component" value="Chromosome"/>
</dbReference>
<organism evidence="2 3">
    <name type="scientific">Micromonospora halotolerans</name>
    <dbReference type="NCBI Taxonomy" id="709879"/>
    <lineage>
        <taxon>Bacteria</taxon>
        <taxon>Bacillati</taxon>
        <taxon>Actinomycetota</taxon>
        <taxon>Actinomycetes</taxon>
        <taxon>Micromonosporales</taxon>
        <taxon>Micromonosporaceae</taxon>
        <taxon>Micromonospora</taxon>
    </lineage>
</organism>
<sequence>MSDLVNPVNFDAASRALTEDDSRQQFTIGPSPTSTSRRCRSTPTRLRTLVLQNAGPDADGFLDFYRGTLADRLRTLG</sequence>
<evidence type="ECO:0000313" key="2">
    <source>
        <dbReference type="EMBL" id="WNM39216.1"/>
    </source>
</evidence>
<accession>A0ABY9ZXW8</accession>
<proteinExistence type="predicted"/>
<dbReference type="RefSeq" id="WP_313721126.1">
    <property type="nucleotide sequence ID" value="NZ_CP134876.1"/>
</dbReference>